<dbReference type="SUPFAM" id="SSF50249">
    <property type="entry name" value="Nucleic acid-binding proteins"/>
    <property type="match status" value="1"/>
</dbReference>
<dbReference type="GO" id="GO:0050560">
    <property type="term" value="F:aspartate-tRNA(Asn) ligase activity"/>
    <property type="evidence" value="ECO:0007669"/>
    <property type="project" value="UniProtKB-EC"/>
</dbReference>
<evidence type="ECO:0000313" key="8">
    <source>
        <dbReference type="EMBL" id="KKT78116.1"/>
    </source>
</evidence>
<dbReference type="Pfam" id="PF01336">
    <property type="entry name" value="tRNA_anti-codon"/>
    <property type="match status" value="1"/>
</dbReference>
<evidence type="ECO:0000256" key="4">
    <source>
        <dbReference type="ARBA" id="ARBA00022917"/>
    </source>
</evidence>
<gene>
    <name evidence="6" type="primary">aspS</name>
    <name evidence="8" type="ORF">UW74_C0027G0007</name>
</gene>
<dbReference type="CDD" id="cd04317">
    <property type="entry name" value="EcAspRS_like_N"/>
    <property type="match status" value="1"/>
</dbReference>
<dbReference type="InterPro" id="IPR002312">
    <property type="entry name" value="Asp/Asn-tRNA-synth_IIb"/>
</dbReference>
<dbReference type="InterPro" id="IPR006195">
    <property type="entry name" value="aa-tRNA-synth_II"/>
</dbReference>
<dbReference type="Proteomes" id="UP000034889">
    <property type="component" value="Unassembled WGS sequence"/>
</dbReference>
<dbReference type="PRINTS" id="PR01042">
    <property type="entry name" value="TRNASYNTHASP"/>
</dbReference>
<dbReference type="InterPro" id="IPR004364">
    <property type="entry name" value="Aa-tRNA-synt_II"/>
</dbReference>
<dbReference type="InterPro" id="IPR045864">
    <property type="entry name" value="aa-tRNA-synth_II/BPL/LPL"/>
</dbReference>
<feature type="binding site" evidence="6">
    <location>
        <position position="377"/>
    </location>
    <ligand>
        <name>ATP</name>
        <dbReference type="ChEBI" id="CHEBI:30616"/>
    </ligand>
</feature>
<dbReference type="GO" id="GO:0003676">
    <property type="term" value="F:nucleic acid binding"/>
    <property type="evidence" value="ECO:0007669"/>
    <property type="project" value="InterPro"/>
</dbReference>
<evidence type="ECO:0000256" key="1">
    <source>
        <dbReference type="ARBA" id="ARBA00022598"/>
    </source>
</evidence>
<feature type="region of interest" description="Aspartate" evidence="6">
    <location>
        <begin position="214"/>
        <end position="217"/>
    </location>
</feature>
<dbReference type="AlphaFoldDB" id="A0A0G1K2Z4"/>
<evidence type="ECO:0000256" key="3">
    <source>
        <dbReference type="ARBA" id="ARBA00022840"/>
    </source>
</evidence>
<dbReference type="PATRIC" id="fig|1618657.3.peg.329"/>
<feature type="binding site" evidence="6">
    <location>
        <position position="190"/>
    </location>
    <ligand>
        <name>L-aspartate</name>
        <dbReference type="ChEBI" id="CHEBI:29991"/>
    </ligand>
</feature>
<dbReference type="InterPro" id="IPR004365">
    <property type="entry name" value="NA-bd_OB_tRNA"/>
</dbReference>
<dbReference type="SUPFAM" id="SSF55681">
    <property type="entry name" value="Class II aaRS and biotin synthetases"/>
    <property type="match status" value="1"/>
</dbReference>
<dbReference type="GO" id="GO:0006422">
    <property type="term" value="P:aspartyl-tRNA aminoacylation"/>
    <property type="evidence" value="ECO:0007669"/>
    <property type="project" value="UniProtKB-UniRule"/>
</dbReference>
<feature type="binding site" evidence="6">
    <location>
        <begin position="429"/>
        <end position="432"/>
    </location>
    <ligand>
        <name>ATP</name>
        <dbReference type="ChEBI" id="CHEBI:30616"/>
    </ligand>
</feature>
<keyword evidence="1 6" id="KW-0436">Ligase</keyword>
<dbReference type="InterPro" id="IPR012340">
    <property type="entry name" value="NA-bd_OB-fold"/>
</dbReference>
<dbReference type="GO" id="GO:0004815">
    <property type="term" value="F:aspartate-tRNA ligase activity"/>
    <property type="evidence" value="ECO:0007669"/>
    <property type="project" value="UniProtKB-UniRule"/>
</dbReference>
<comment type="function">
    <text evidence="6">Aspartyl-tRNA synthetase with relaxed tRNA specificity since it is able to aspartylate not only its cognate tRNA(Asp) but also tRNA(Asn). Reaction proceeds in two steps: L-aspartate is first activated by ATP to form Asp-AMP and then transferred to the acceptor end of tRNA(Asp/Asn).</text>
</comment>
<dbReference type="InterPro" id="IPR047089">
    <property type="entry name" value="Asp-tRNA-ligase_1_N"/>
</dbReference>
<evidence type="ECO:0000256" key="5">
    <source>
        <dbReference type="ARBA" id="ARBA00023146"/>
    </source>
</evidence>
<dbReference type="Gene3D" id="3.30.930.10">
    <property type="entry name" value="Bira Bifunctional Protein, Domain 2"/>
    <property type="match status" value="1"/>
</dbReference>
<dbReference type="GO" id="GO:0005737">
    <property type="term" value="C:cytoplasm"/>
    <property type="evidence" value="ECO:0007669"/>
    <property type="project" value="UniProtKB-SubCell"/>
</dbReference>
<feature type="binding site" evidence="6">
    <location>
        <position position="342"/>
    </location>
    <ligand>
        <name>L-aspartate</name>
        <dbReference type="ChEBI" id="CHEBI:29991"/>
    </ligand>
</feature>
<organism evidence="8 9">
    <name type="scientific">Candidatus Giovannonibacteria bacterium GW2011_GWC2_44_8</name>
    <dbReference type="NCBI Taxonomy" id="1618657"/>
    <lineage>
        <taxon>Bacteria</taxon>
        <taxon>Candidatus Giovannoniibacteriota</taxon>
    </lineage>
</organism>
<feature type="binding site" evidence="6">
    <location>
        <begin position="236"/>
        <end position="238"/>
    </location>
    <ligand>
        <name>ATP</name>
        <dbReference type="ChEBI" id="CHEBI:30616"/>
    </ligand>
</feature>
<dbReference type="PANTHER" id="PTHR22594:SF5">
    <property type="entry name" value="ASPARTATE--TRNA LIGASE, MITOCHONDRIAL"/>
    <property type="match status" value="1"/>
</dbReference>
<evidence type="ECO:0000259" key="7">
    <source>
        <dbReference type="PROSITE" id="PS50862"/>
    </source>
</evidence>
<protein>
    <recommendedName>
        <fullName evidence="6">Aspartate--tRNA(Asp/Asn) ligase</fullName>
        <ecNumber evidence="6">6.1.1.23</ecNumber>
    </recommendedName>
    <alternativeName>
        <fullName evidence="6">Aspartyl-tRNA synthetase</fullName>
        <shortName evidence="6">AspRS</shortName>
    </alternativeName>
    <alternativeName>
        <fullName evidence="6">Non-discriminating aspartyl-tRNA synthetase</fullName>
        <shortName evidence="6">ND-AspRS</shortName>
    </alternativeName>
</protein>
<keyword evidence="5 6" id="KW-0030">Aminoacyl-tRNA synthetase</keyword>
<comment type="subcellular location">
    <subcellularLocation>
        <location evidence="6">Cytoplasm</location>
    </subcellularLocation>
</comment>
<keyword evidence="3 6" id="KW-0067">ATP-binding</keyword>
<dbReference type="PANTHER" id="PTHR22594">
    <property type="entry name" value="ASPARTYL/LYSYL-TRNA SYNTHETASE"/>
    <property type="match status" value="1"/>
</dbReference>
<feature type="binding site" evidence="6">
    <location>
        <position position="236"/>
    </location>
    <ligand>
        <name>L-aspartate</name>
        <dbReference type="ChEBI" id="CHEBI:29991"/>
    </ligand>
</feature>
<comment type="caution">
    <text evidence="6">Lacks conserved residue(s) required for the propagation of feature annotation.</text>
</comment>
<sequence length="480" mass="55514">MQRIFINETISKVGEKVKVSGWVHVRRDHGKIIFIDLRDRTGLLQVVFANPMSDIKDAPMSDIMEKADRLRSEWVVSIEGTIKERPENLKNPKIETGRIELTAEKLEILNEAKTPPFSPYGKSLEGGEIEGKDRISEELRMEYRYLDLRNLKMQKNLMKRSEVLRFLNNHLKDNGFIEIETPSLTKGTPEGAREFVVPSRKHPGKFYVLPQSPQQFKQLLMVAGLERYFQIARCFRDEDSRGDRQPEFTQLDVEMSFVEEEDVLGLIEETMIKLVENIFPNHKISKNPFPRLDYDETMAKYSSDKPDLRDNKNNPDELAFAWVVNMPLLEYSKTEKKWVSSHHPFTSPRNMEHGTWNMEKLGEIKAKAYDLVLNGYEIGGGSIRIHNRQLQNKIFEILGVEEKDIEARFGHMLKAFEYGAPPHGGIALGLDRLMMLLMNEQSIREVMAFPKTGDDRDLLMGAPSEINKNQLKELHIEIKK</sequence>
<comment type="caution">
    <text evidence="8">The sequence shown here is derived from an EMBL/GenBank/DDBJ whole genome shotgun (WGS) entry which is preliminary data.</text>
</comment>
<dbReference type="EC" id="6.1.1.23" evidence="6"/>
<dbReference type="Pfam" id="PF00152">
    <property type="entry name" value="tRNA-synt_2"/>
    <property type="match status" value="1"/>
</dbReference>
<evidence type="ECO:0000256" key="2">
    <source>
        <dbReference type="ARBA" id="ARBA00022741"/>
    </source>
</evidence>
<comment type="catalytic activity">
    <reaction evidence="6">
        <text>tRNA(Asx) + L-aspartate + ATP = L-aspartyl-tRNA(Asx) + AMP + diphosphate</text>
        <dbReference type="Rhea" id="RHEA:18349"/>
        <dbReference type="Rhea" id="RHEA-COMP:9710"/>
        <dbReference type="Rhea" id="RHEA-COMP:9711"/>
        <dbReference type="ChEBI" id="CHEBI:29991"/>
        <dbReference type="ChEBI" id="CHEBI:30616"/>
        <dbReference type="ChEBI" id="CHEBI:33019"/>
        <dbReference type="ChEBI" id="CHEBI:78442"/>
        <dbReference type="ChEBI" id="CHEBI:78516"/>
        <dbReference type="ChEBI" id="CHEBI:456215"/>
        <dbReference type="EC" id="6.1.1.23"/>
    </reaction>
</comment>
<keyword evidence="6" id="KW-0963">Cytoplasm</keyword>
<keyword evidence="4 6" id="KW-0648">Protein biosynthesis</keyword>
<comment type="similarity">
    <text evidence="6">Belongs to the class-II aminoacyl-tRNA synthetase family. Type 1 subfamily.</text>
</comment>
<keyword evidence="2 6" id="KW-0547">Nucleotide-binding</keyword>
<feature type="binding site" evidence="6">
    <location>
        <position position="245"/>
    </location>
    <ligand>
        <name>ATP</name>
        <dbReference type="ChEBI" id="CHEBI:30616"/>
    </ligand>
</feature>
<dbReference type="CDD" id="cd00777">
    <property type="entry name" value="AspRS_core"/>
    <property type="match status" value="1"/>
</dbReference>
<feature type="domain" description="Aminoacyl-transfer RNA synthetases class-II family profile" evidence="7">
    <location>
        <begin position="160"/>
        <end position="450"/>
    </location>
</feature>
<reference evidence="8 9" key="1">
    <citation type="journal article" date="2015" name="Nature">
        <title>rRNA introns, odd ribosomes, and small enigmatic genomes across a large radiation of phyla.</title>
        <authorList>
            <person name="Brown C.T."/>
            <person name="Hug L.A."/>
            <person name="Thomas B.C."/>
            <person name="Sharon I."/>
            <person name="Castelle C.J."/>
            <person name="Singh A."/>
            <person name="Wilkins M.J."/>
            <person name="Williams K.H."/>
            <person name="Banfield J.F."/>
        </authorList>
    </citation>
    <scope>NUCLEOTIDE SEQUENCE [LARGE SCALE GENOMIC DNA]</scope>
</reference>
<feature type="site" description="Important for tRNA non-discrimination" evidence="6">
    <location>
        <position position="29"/>
    </location>
</feature>
<evidence type="ECO:0000313" key="9">
    <source>
        <dbReference type="Proteomes" id="UP000034889"/>
    </source>
</evidence>
<dbReference type="InterPro" id="IPR004524">
    <property type="entry name" value="Asp-tRNA-ligase_1"/>
</dbReference>
<comment type="subunit">
    <text evidence="6">Homodimer.</text>
</comment>
<evidence type="ECO:0000256" key="6">
    <source>
        <dbReference type="HAMAP-Rule" id="MF_00044"/>
    </source>
</evidence>
<dbReference type="GO" id="GO:0005524">
    <property type="term" value="F:ATP binding"/>
    <property type="evidence" value="ECO:0007669"/>
    <property type="project" value="UniProtKB-UniRule"/>
</dbReference>
<dbReference type="InterPro" id="IPR047090">
    <property type="entry name" value="AspRS_core"/>
</dbReference>
<name>A0A0G1K2Z4_9BACT</name>
<dbReference type="NCBIfam" id="TIGR00459">
    <property type="entry name" value="aspS_bact"/>
    <property type="match status" value="1"/>
</dbReference>
<dbReference type="PROSITE" id="PS50862">
    <property type="entry name" value="AA_TRNA_LIGASE_II"/>
    <property type="match status" value="1"/>
</dbReference>
<dbReference type="EMBL" id="LCJM01000027">
    <property type="protein sequence ID" value="KKT78116.1"/>
    <property type="molecule type" value="Genomic_DNA"/>
</dbReference>
<proteinExistence type="inferred from homology"/>
<dbReference type="Gene3D" id="2.40.50.140">
    <property type="entry name" value="Nucleic acid-binding proteins"/>
    <property type="match status" value="1"/>
</dbReference>
<accession>A0A0G1K2Z4</accession>
<feature type="binding site" evidence="6">
    <location>
        <position position="384"/>
    </location>
    <ligand>
        <name>L-aspartate</name>
        <dbReference type="ChEBI" id="CHEBI:29991"/>
    </ligand>
</feature>
<dbReference type="HAMAP" id="MF_00044">
    <property type="entry name" value="Asp_tRNA_synth_type1"/>
    <property type="match status" value="1"/>
</dbReference>